<evidence type="ECO:0000313" key="2">
    <source>
        <dbReference type="EMBL" id="CAA6809435.1"/>
    </source>
</evidence>
<dbReference type="PROSITE" id="PS51257">
    <property type="entry name" value="PROKAR_LIPOPROTEIN"/>
    <property type="match status" value="1"/>
</dbReference>
<sequence length="653" mass="67627">MRKQINKIRIMLSTALASSLAFGACTSDVDMGGNSLSNLANPVSAQDAVTLSYLENNFTATGDNLGNHTATQDVVLGSNAILGSGVKGISIDSIGYVGIAKDIPSTSLDIVSENSSGIAVSGYNETNFPTITLNRAKGNEASPATLVNTDTISIVEGKGYDGSTFEGGSAIAFEVNGSVSTGVVPSRVVFSTTDMSGSTNRVTTITSDGYVNIPAFIPTSELNITELNTSSFTNDDSVVTLKDLRLFVKYSLENGLIGGSGGSGGSGTPDPLPTGMTIDTTGMSKFVASVDDDDYAPQDGTPEAVTVDIQGIIDNASNQISFTLPYTTTGASTVGYPAYTSTVSVAGTKAEDATGRDFTLTYPAGTTCNPGGSSCTGTITATLTVSDTFNVKKLDINDDLPAGLDLASFSISIDSSGSTASLEVKGIPGVPDRSFGDGSHDFLYLPVVAADGETWLNNNLGARYANVNHADFNPVQQATARDDFRAYGSLFQWGRKADGHELRTCTSGTACTSTNGSTTANANEPANALFIIEGSSPFDWRVTQDDTLWANESSANNVCPVGYRVPTEAELSNMVSAEGITSYTTAASSELALTASGYRHPSTATLSSLGSYGPYWSSSVSGAGARGFGVSSSSQSFYSNSRAYGFSVRCIQD</sequence>
<evidence type="ECO:0000256" key="1">
    <source>
        <dbReference type="SAM" id="SignalP"/>
    </source>
</evidence>
<accession>A0A6S6SXP3</accession>
<gene>
    <name evidence="2" type="ORF">HELGO_WM18006</name>
</gene>
<reference evidence="2" key="1">
    <citation type="submission" date="2020-01" db="EMBL/GenBank/DDBJ databases">
        <authorList>
            <person name="Meier V. D."/>
            <person name="Meier V D."/>
        </authorList>
    </citation>
    <scope>NUCLEOTIDE SEQUENCE</scope>
    <source>
        <strain evidence="2">HLG_WM_MAG_12</strain>
    </source>
</reference>
<feature type="signal peptide" evidence="1">
    <location>
        <begin position="1"/>
        <end position="23"/>
    </location>
</feature>
<protein>
    <submittedName>
        <fullName evidence="2">Uncharacterized protein</fullName>
    </submittedName>
</protein>
<proteinExistence type="predicted"/>
<keyword evidence="1" id="KW-0732">Signal</keyword>
<dbReference type="EMBL" id="CACVAW010000037">
    <property type="protein sequence ID" value="CAA6809435.1"/>
    <property type="molecule type" value="Genomic_DNA"/>
</dbReference>
<feature type="chain" id="PRO_5027625281" evidence="1">
    <location>
        <begin position="24"/>
        <end position="653"/>
    </location>
</feature>
<dbReference type="AlphaFoldDB" id="A0A6S6SXP3"/>
<organism evidence="2">
    <name type="scientific">uncultured Campylobacterales bacterium</name>
    <dbReference type="NCBI Taxonomy" id="352960"/>
    <lineage>
        <taxon>Bacteria</taxon>
        <taxon>Pseudomonadati</taxon>
        <taxon>Campylobacterota</taxon>
        <taxon>Epsilonproteobacteria</taxon>
        <taxon>Campylobacterales</taxon>
        <taxon>environmental samples</taxon>
    </lineage>
</organism>
<name>A0A6S6SXP3_9BACT</name>